<dbReference type="GO" id="GO:0016020">
    <property type="term" value="C:membrane"/>
    <property type="evidence" value="ECO:0007669"/>
    <property type="project" value="InterPro"/>
</dbReference>
<feature type="compositionally biased region" description="Polar residues" evidence="1">
    <location>
        <begin position="1063"/>
        <end position="1072"/>
    </location>
</feature>
<dbReference type="AlphaFoldDB" id="A0A8H3EWU5"/>
<feature type="region of interest" description="Disordered" evidence="1">
    <location>
        <begin position="1016"/>
        <end position="1072"/>
    </location>
</feature>
<comment type="caution">
    <text evidence="5">The sequence shown here is derived from an EMBL/GenBank/DDBJ whole genome shotgun (WGS) entry which is preliminary data.</text>
</comment>
<dbReference type="Proteomes" id="UP000664534">
    <property type="component" value="Unassembled WGS sequence"/>
</dbReference>
<keyword evidence="2" id="KW-0812">Transmembrane</keyword>
<keyword evidence="2" id="KW-1133">Transmembrane helix</keyword>
<name>A0A8H3EWU5_9LECA</name>
<feature type="compositionally biased region" description="Polar residues" evidence="1">
    <location>
        <begin position="719"/>
        <end position="730"/>
    </location>
</feature>
<feature type="compositionally biased region" description="Polar residues" evidence="1">
    <location>
        <begin position="739"/>
        <end position="758"/>
    </location>
</feature>
<evidence type="ECO:0000256" key="2">
    <source>
        <dbReference type="SAM" id="Phobius"/>
    </source>
</evidence>
<feature type="transmembrane region" description="Helical" evidence="2">
    <location>
        <begin position="471"/>
        <end position="494"/>
    </location>
</feature>
<dbReference type="EMBL" id="CAJPDT010000011">
    <property type="protein sequence ID" value="CAF9913248.1"/>
    <property type="molecule type" value="Genomic_DNA"/>
</dbReference>
<keyword evidence="6" id="KW-1185">Reference proteome</keyword>
<dbReference type="SMART" id="SM00736">
    <property type="entry name" value="CADG"/>
    <property type="match status" value="2"/>
</dbReference>
<feature type="compositionally biased region" description="Polar residues" evidence="1">
    <location>
        <begin position="677"/>
        <end position="687"/>
    </location>
</feature>
<feature type="region of interest" description="Disordered" evidence="1">
    <location>
        <begin position="642"/>
        <end position="706"/>
    </location>
</feature>
<protein>
    <recommendedName>
        <fullName evidence="4">Dystroglycan-type cadherin-like domain-containing protein</fullName>
    </recommendedName>
</protein>
<feature type="compositionally biased region" description="Low complexity" evidence="1">
    <location>
        <begin position="883"/>
        <end position="899"/>
    </location>
</feature>
<keyword evidence="2" id="KW-0472">Membrane</keyword>
<gene>
    <name evidence="5" type="ORF">IMSHALPRED_000955</name>
</gene>
<feature type="compositionally biased region" description="Low complexity" evidence="1">
    <location>
        <begin position="444"/>
        <end position="455"/>
    </location>
</feature>
<feature type="region of interest" description="Disordered" evidence="1">
    <location>
        <begin position="915"/>
        <end position="961"/>
    </location>
</feature>
<dbReference type="InterPro" id="IPR006644">
    <property type="entry name" value="Cadg"/>
</dbReference>
<dbReference type="Gene3D" id="2.60.40.10">
    <property type="entry name" value="Immunoglobulins"/>
    <property type="match status" value="4"/>
</dbReference>
<sequence>MQEPSAVLKHLHKAALLVLLLASSVPIHATPSINLPINAQVPPVARPNQAYSFVFSDSTFSWAGNSINYSLTNSPGWLQLDGADRVFSGTPGSADDGSFAVGLVATDGTGSSSMSVTFVVSTDPGPGLGTSVAEQLPAFGPVPGPDSLALAPSSAMLLSFSPNTFTNTNANTVYYATCANNTPLPSWVNFYPSNLTFSGTTPSSTSPSELPQAFRIQLIASDVVGFAEAVASFQLVIESHVLTFGNSLHIINVTNGLPINFPGLQRDLTLDGQPANSSDLRQVVASPPPWISFNSSTLVLSGTAPADAASQNFTVTASDIYGDTTSTVVLIQSTNNLTSSFLGPFATVNATMGGDFMYDLKSRLASNSAPEIAVDLGVASAWLKFNSSSLELQGYVPTNLEPQSIQVMVTATQGTQSQSQSLTIDLQNASGSSARTADSHTKSTKATSGSTSGRSQTADATSSVSSPNKHWIAAAVIVPIFVALGSLLLLCYCLERRRRRKIDNDQLFSPRWKISRPIQVKNISDTEVRVETPGVLAINEKRASSRASMAPWLDFLGFQAPGHSNRCSGSRLSSGPIGGTDYSTGPDSGAFVFPGRTKDKLLPEVSRVPEMRTPRKSRKTSWGLKAPPLAVQRLSVIMDESPAKRYSKRKQRRSNMNYDTASGFGSKHLSGIGHGRTTLSQGSSNHRLSSKGVGHGNGLMNGPPGFGIVRNSWRNLSRSTWASTDGSSNPGLERETTVGKLQSNTRPPTSDTSGNGSHSYVIHKILDDEPSCKPTLRPVPSLKQSRLRRKSGSLSRSNSNLKADALQSFHKRRLQQRGSRNPLFSAGPSSSRILSIRGSKIAPLQTPLSPSGSTGNKTVSERPVTPQREGNQHSYSESSSIEPPMGTSPSKSMSSTTSQRRQKSYIKYRLNARALSPPNFSHPARMNSRGSSWVSTSSDSKFGSAASEAPPFNGFGEDLREETDEDGNKRWLRGHPNPLGTHRLDVTDQELIDRLRVSGHVSAAQRLSYFLKAQTDRNPDHGVENGGEGGQVKIGSTQGKRLGQSAGMRPGDPGNMSMRGDIGNTTAGSAFI</sequence>
<dbReference type="InterPro" id="IPR015919">
    <property type="entry name" value="Cadherin-like_sf"/>
</dbReference>
<evidence type="ECO:0000256" key="3">
    <source>
        <dbReference type="SAM" id="SignalP"/>
    </source>
</evidence>
<dbReference type="GO" id="GO:0005509">
    <property type="term" value="F:calcium ion binding"/>
    <property type="evidence" value="ECO:0007669"/>
    <property type="project" value="InterPro"/>
</dbReference>
<feature type="domain" description="Dystroglycan-type cadherin-like" evidence="4">
    <location>
        <begin position="140"/>
        <end position="244"/>
    </location>
</feature>
<feature type="domain" description="Dystroglycan-type cadherin-like" evidence="4">
    <location>
        <begin position="36"/>
        <end position="126"/>
    </location>
</feature>
<feature type="signal peptide" evidence="3">
    <location>
        <begin position="1"/>
        <end position="29"/>
    </location>
</feature>
<feature type="region of interest" description="Disordered" evidence="1">
    <location>
        <begin position="428"/>
        <end position="464"/>
    </location>
</feature>
<dbReference type="SUPFAM" id="SSF49313">
    <property type="entry name" value="Cadherin-like"/>
    <property type="match status" value="4"/>
</dbReference>
<feature type="compositionally biased region" description="Polar residues" evidence="1">
    <location>
        <begin position="846"/>
        <end position="858"/>
    </location>
</feature>
<evidence type="ECO:0000313" key="5">
    <source>
        <dbReference type="EMBL" id="CAF9913248.1"/>
    </source>
</evidence>
<feature type="compositionally biased region" description="Low complexity" evidence="1">
    <location>
        <begin position="792"/>
        <end position="802"/>
    </location>
</feature>
<dbReference type="InterPro" id="IPR013783">
    <property type="entry name" value="Ig-like_fold"/>
</dbReference>
<organism evidence="5 6">
    <name type="scientific">Imshaugia aleurites</name>
    <dbReference type="NCBI Taxonomy" id="172621"/>
    <lineage>
        <taxon>Eukaryota</taxon>
        <taxon>Fungi</taxon>
        <taxon>Dikarya</taxon>
        <taxon>Ascomycota</taxon>
        <taxon>Pezizomycotina</taxon>
        <taxon>Lecanoromycetes</taxon>
        <taxon>OSLEUM clade</taxon>
        <taxon>Lecanoromycetidae</taxon>
        <taxon>Lecanorales</taxon>
        <taxon>Lecanorineae</taxon>
        <taxon>Parmeliaceae</taxon>
        <taxon>Imshaugia</taxon>
    </lineage>
</organism>
<keyword evidence="3" id="KW-0732">Signal</keyword>
<evidence type="ECO:0000256" key="1">
    <source>
        <dbReference type="SAM" id="MobiDB-lite"/>
    </source>
</evidence>
<evidence type="ECO:0000259" key="4">
    <source>
        <dbReference type="SMART" id="SM00736"/>
    </source>
</evidence>
<dbReference type="Pfam" id="PF05345">
    <property type="entry name" value="He_PIG"/>
    <property type="match status" value="4"/>
</dbReference>
<feature type="compositionally biased region" description="Polar residues" evidence="1">
    <location>
        <begin position="928"/>
        <end position="941"/>
    </location>
</feature>
<feature type="region of interest" description="Disordered" evidence="1">
    <location>
        <begin position="719"/>
        <end position="903"/>
    </location>
</feature>
<dbReference type="OrthoDB" id="41532at2759"/>
<accession>A0A8H3EWU5</accession>
<evidence type="ECO:0000313" key="6">
    <source>
        <dbReference type="Proteomes" id="UP000664534"/>
    </source>
</evidence>
<feature type="chain" id="PRO_5034059413" description="Dystroglycan-type cadherin-like domain-containing protein" evidence="3">
    <location>
        <begin position="30"/>
        <end position="1072"/>
    </location>
</feature>
<reference evidence="5" key="1">
    <citation type="submission" date="2021-03" db="EMBL/GenBank/DDBJ databases">
        <authorList>
            <person name="Tagirdzhanova G."/>
        </authorList>
    </citation>
    <scope>NUCLEOTIDE SEQUENCE</scope>
</reference>
<proteinExistence type="predicted"/>
<feature type="compositionally biased region" description="Polar residues" evidence="1">
    <location>
        <begin position="868"/>
        <end position="881"/>
    </location>
</feature>